<dbReference type="Proteomes" id="UP000091897">
    <property type="component" value="Chromosome"/>
</dbReference>
<dbReference type="NCBIfam" id="TIGR03349">
    <property type="entry name" value="IV_VI_DotU"/>
    <property type="match status" value="1"/>
</dbReference>
<keyword evidence="1" id="KW-0472">Membrane</keyword>
<name>A0A193FLJ4_9BORD</name>
<dbReference type="Gene3D" id="1.25.40.590">
    <property type="entry name" value="Type IV / VI secretion system, DotU"/>
    <property type="match status" value="1"/>
</dbReference>
<dbReference type="KEGG" id="bbro:BAU06_21510"/>
<reference evidence="5 6" key="1">
    <citation type="submission" date="2016-06" db="EMBL/GenBank/DDBJ databases">
        <title>Complete genome sequences of Bordetella bronchialis and Bordetella flabilis.</title>
        <authorList>
            <person name="LiPuma J.J."/>
            <person name="Spilker T."/>
        </authorList>
    </citation>
    <scope>NUCLEOTIDE SEQUENCE [LARGE SCALE GENOMIC DNA]</scope>
    <source>
        <strain evidence="4 6">AU17976</strain>
        <strain evidence="3 5">AU3182</strain>
    </source>
</reference>
<evidence type="ECO:0000313" key="4">
    <source>
        <dbReference type="EMBL" id="ANN73681.1"/>
    </source>
</evidence>
<evidence type="ECO:0000256" key="1">
    <source>
        <dbReference type="SAM" id="Phobius"/>
    </source>
</evidence>
<dbReference type="STRING" id="463025.BAU08_22045"/>
<feature type="domain" description="Type IV / VI secretion system DotU" evidence="2">
    <location>
        <begin position="22"/>
        <end position="207"/>
    </location>
</feature>
<gene>
    <name evidence="3" type="ORF">BAU06_21510</name>
    <name evidence="4" type="ORF">BAU08_22045</name>
</gene>
<evidence type="ECO:0000313" key="5">
    <source>
        <dbReference type="Proteomes" id="UP000091897"/>
    </source>
</evidence>
<evidence type="ECO:0000313" key="3">
    <source>
        <dbReference type="EMBL" id="ANN68540.1"/>
    </source>
</evidence>
<dbReference type="EMBL" id="CP016170">
    <property type="protein sequence ID" value="ANN68540.1"/>
    <property type="molecule type" value="Genomic_DNA"/>
</dbReference>
<dbReference type="RefSeq" id="WP_066355261.1">
    <property type="nucleotide sequence ID" value="NZ_CBCSFJ010000011.1"/>
</dbReference>
<dbReference type="Pfam" id="PF09850">
    <property type="entry name" value="DotU"/>
    <property type="match status" value="1"/>
</dbReference>
<keyword evidence="1" id="KW-1133">Transmembrane helix</keyword>
<accession>A0A193FLJ4</accession>
<dbReference type="PANTHER" id="PTHR38033">
    <property type="entry name" value="MEMBRANE PROTEIN-RELATED"/>
    <property type="match status" value="1"/>
</dbReference>
<dbReference type="PANTHER" id="PTHR38033:SF1">
    <property type="entry name" value="DOTU FAMILY TYPE IV_VI SECRETION SYSTEM PROTEIN"/>
    <property type="match status" value="1"/>
</dbReference>
<evidence type="ECO:0000313" key="6">
    <source>
        <dbReference type="Proteomes" id="UP000092213"/>
    </source>
</evidence>
<organism evidence="4 6">
    <name type="scientific">Bordetella bronchialis</name>
    <dbReference type="NCBI Taxonomy" id="463025"/>
    <lineage>
        <taxon>Bacteria</taxon>
        <taxon>Pseudomonadati</taxon>
        <taxon>Pseudomonadota</taxon>
        <taxon>Betaproteobacteria</taxon>
        <taxon>Burkholderiales</taxon>
        <taxon>Alcaligenaceae</taxon>
        <taxon>Bordetella</taxon>
    </lineage>
</organism>
<dbReference type="InterPro" id="IPR017732">
    <property type="entry name" value="T4/T6SS_DotU"/>
</dbReference>
<dbReference type="EMBL" id="CP016171">
    <property type="protein sequence ID" value="ANN73681.1"/>
    <property type="molecule type" value="Genomic_DNA"/>
</dbReference>
<dbReference type="AlphaFoldDB" id="A0A193FLJ4"/>
<keyword evidence="5" id="KW-1185">Reference proteome</keyword>
<dbReference type="InterPro" id="IPR038522">
    <property type="entry name" value="T4/T6SS_DotU_sf"/>
</dbReference>
<feature type="transmembrane region" description="Helical" evidence="1">
    <location>
        <begin position="181"/>
        <end position="206"/>
    </location>
</feature>
<evidence type="ECO:0000259" key="2">
    <source>
        <dbReference type="Pfam" id="PF09850"/>
    </source>
</evidence>
<keyword evidence="1" id="KW-0812">Transmembrane</keyword>
<sequence>MRLSNIWVSSMEQARAAINGPTANQDAAAVAEQLKASLDAAVARAQSGGYTAAEVQASLFAVVAWIDELAMSREWAGGATWRLAPLQRHYFSTTRAGAEFFEKLEALPDQAIEVREVYGLALLAGFSGRYTHRPPGELAAYRSALLARIADERQMAPLDPDLPLFPQAGGRRARSPQYRRGLAPSLVTFILIVLPLCALLGLYLYLDYGVATDAAGFVASGRTGS</sequence>
<dbReference type="Proteomes" id="UP000092213">
    <property type="component" value="Chromosome"/>
</dbReference>
<protein>
    <recommendedName>
        <fullName evidence="2">Type IV / VI secretion system DotU domain-containing protein</fullName>
    </recommendedName>
</protein>
<proteinExistence type="predicted"/>